<reference evidence="2 3" key="1">
    <citation type="journal article" date="2015" name="Int. J. Syst. Evol. Microbiol.">
        <title>Flavisolibacter ginsenosidimutans sp. nov., with ginsenoside-converting activity isolated from soil used for cultivating ginseng.</title>
        <authorList>
            <person name="Zhao Y."/>
            <person name="Liu Q."/>
            <person name="Kang M.S."/>
            <person name="Jin F."/>
            <person name="Yu H."/>
            <person name="Im W.T."/>
        </authorList>
    </citation>
    <scope>NUCLEOTIDE SEQUENCE [LARGE SCALE GENOMIC DNA]</scope>
    <source>
        <strain evidence="2 3">Gsoil 636</strain>
    </source>
</reference>
<dbReference type="KEGG" id="fgg:FSB75_11170"/>
<evidence type="ECO:0000313" key="2">
    <source>
        <dbReference type="EMBL" id="QEC56429.1"/>
    </source>
</evidence>
<accession>A0A5B8UJV0</accession>
<dbReference type="PANTHER" id="PTHR34610">
    <property type="entry name" value="SSL7007 PROTEIN"/>
    <property type="match status" value="1"/>
</dbReference>
<dbReference type="NCBIfam" id="TIGR00305">
    <property type="entry name" value="putative toxin-antitoxin system toxin component, PIN family"/>
    <property type="match status" value="1"/>
</dbReference>
<protein>
    <submittedName>
        <fullName evidence="2">Putative toxin-antitoxin system toxin component, PIN family</fullName>
    </submittedName>
</protein>
<organism evidence="2 3">
    <name type="scientific">Flavisolibacter ginsenosidimutans</name>
    <dbReference type="NCBI Taxonomy" id="661481"/>
    <lineage>
        <taxon>Bacteria</taxon>
        <taxon>Pseudomonadati</taxon>
        <taxon>Bacteroidota</taxon>
        <taxon>Chitinophagia</taxon>
        <taxon>Chitinophagales</taxon>
        <taxon>Chitinophagaceae</taxon>
        <taxon>Flavisolibacter</taxon>
    </lineage>
</organism>
<name>A0A5B8UJV0_9BACT</name>
<dbReference type="SMART" id="SM00670">
    <property type="entry name" value="PINc"/>
    <property type="match status" value="1"/>
</dbReference>
<dbReference type="PANTHER" id="PTHR34610:SF3">
    <property type="entry name" value="SSL7007 PROTEIN"/>
    <property type="match status" value="1"/>
</dbReference>
<evidence type="ECO:0000313" key="3">
    <source>
        <dbReference type="Proteomes" id="UP000321204"/>
    </source>
</evidence>
<proteinExistence type="predicted"/>
<dbReference type="RefSeq" id="WP_146787116.1">
    <property type="nucleotide sequence ID" value="NZ_BAABIO010000001.1"/>
</dbReference>
<dbReference type="AlphaFoldDB" id="A0A5B8UJV0"/>
<dbReference type="Pfam" id="PF13470">
    <property type="entry name" value="PIN_3"/>
    <property type="match status" value="1"/>
</dbReference>
<keyword evidence="3" id="KW-1185">Reference proteome</keyword>
<dbReference type="InterPro" id="IPR002716">
    <property type="entry name" value="PIN_dom"/>
</dbReference>
<feature type="domain" description="PIN" evidence="1">
    <location>
        <begin position="1"/>
        <end position="116"/>
    </location>
</feature>
<dbReference type="SUPFAM" id="SSF88723">
    <property type="entry name" value="PIN domain-like"/>
    <property type="match status" value="1"/>
</dbReference>
<sequence length="137" mass="15657">MRLILDTNVLVSALIQRNYPHFIVDQILADSHLQLCLSEPLFTEYVKVLNREKFSRFPDFHFRAQTLLADVENSALKFSPTVGLNIISDPADNRLLELAETCQADYLITGNTNDFTMSEYKGTKIVSPKEMFDLLTK</sequence>
<dbReference type="OrthoDB" id="595154at2"/>
<dbReference type="EMBL" id="CP042433">
    <property type="protein sequence ID" value="QEC56429.1"/>
    <property type="molecule type" value="Genomic_DNA"/>
</dbReference>
<dbReference type="InterPro" id="IPR029060">
    <property type="entry name" value="PIN-like_dom_sf"/>
</dbReference>
<gene>
    <name evidence="2" type="ORF">FSB75_11170</name>
</gene>
<dbReference type="Proteomes" id="UP000321204">
    <property type="component" value="Chromosome"/>
</dbReference>
<dbReference type="InterPro" id="IPR002850">
    <property type="entry name" value="PIN_toxin-like"/>
</dbReference>
<evidence type="ECO:0000259" key="1">
    <source>
        <dbReference type="SMART" id="SM00670"/>
    </source>
</evidence>